<reference evidence="2 3" key="1">
    <citation type="submission" date="2022-01" db="EMBL/GenBank/DDBJ databases">
        <authorList>
            <person name="Huang Y."/>
        </authorList>
    </citation>
    <scope>NUCLEOTIDE SEQUENCE [LARGE SCALE GENOMIC DNA]</scope>
    <source>
        <strain evidence="2 3">HY366</strain>
    </source>
</reference>
<dbReference type="InterPro" id="IPR037473">
    <property type="entry name" value="Lcp-like"/>
</dbReference>
<proteinExistence type="predicted"/>
<comment type="caution">
    <text evidence="2">The sequence shown here is derived from an EMBL/GenBank/DDBJ whole genome shotgun (WGS) entry which is preliminary data.</text>
</comment>
<organism evidence="2 3">
    <name type="scientific">Gordonia liuliyuniae</name>
    <dbReference type="NCBI Taxonomy" id="2911517"/>
    <lineage>
        <taxon>Bacteria</taxon>
        <taxon>Bacillati</taxon>
        <taxon>Actinomycetota</taxon>
        <taxon>Actinomycetes</taxon>
        <taxon>Mycobacteriales</taxon>
        <taxon>Gordoniaceae</taxon>
        <taxon>Gordonia</taxon>
    </lineage>
</organism>
<evidence type="ECO:0000313" key="2">
    <source>
        <dbReference type="EMBL" id="MCF8590448.1"/>
    </source>
</evidence>
<dbReference type="RefSeq" id="WP_236999646.1">
    <property type="nucleotide sequence ID" value="NZ_JAKKOR010000014.1"/>
</dbReference>
<protein>
    <submittedName>
        <fullName evidence="2">DUF2236 domain-containing protein</fullName>
    </submittedName>
</protein>
<name>A0ABS9IXZ4_9ACTN</name>
<dbReference type="PANTHER" id="PTHR37539">
    <property type="entry name" value="SECRETED PROTEIN-RELATED"/>
    <property type="match status" value="1"/>
</dbReference>
<evidence type="ECO:0000313" key="3">
    <source>
        <dbReference type="Proteomes" id="UP001200110"/>
    </source>
</evidence>
<accession>A0ABS9IXZ4</accession>
<evidence type="ECO:0000259" key="1">
    <source>
        <dbReference type="Pfam" id="PF09995"/>
    </source>
</evidence>
<feature type="domain" description="ER-bound oxygenase mpaB/mpaB'/Rubber oxygenase catalytic" evidence="1">
    <location>
        <begin position="141"/>
        <end position="360"/>
    </location>
</feature>
<dbReference type="EMBL" id="JAKKOR010000014">
    <property type="protein sequence ID" value="MCF8590448.1"/>
    <property type="molecule type" value="Genomic_DNA"/>
</dbReference>
<dbReference type="PANTHER" id="PTHR37539:SF1">
    <property type="entry name" value="ER-BOUND OXYGENASE MPAB_MPAB'_RUBBER OXYGENASE CATALYTIC DOMAIN-CONTAINING PROTEIN"/>
    <property type="match status" value="1"/>
</dbReference>
<gene>
    <name evidence="2" type="ORF">L5G33_18490</name>
</gene>
<dbReference type="Pfam" id="PF09995">
    <property type="entry name" value="MPAB_Lcp_cat"/>
    <property type="match status" value="1"/>
</dbReference>
<sequence length="413" mass="45410">METMSADHAAAITGARNWHAVANDHPERAARMAAGLMQGDPLADAVVDEFFAGRDGTDPMSWGDVMAALESLDTPSGRLSDTEPPALAAFLDAASVLPTWYDPALARAGAMAWWRFGSLQSSTLYQSLIYGYQARGFTRPLSETGRLTEGTWDRVQSTARWVALATAPGCMDVGQPGWVQTLRIRLVHAMVRHHLIHRQGWDTAQWGVPINQTYGQFTITAGFLALPLRIGHDFGLRYSAAEREAITHMWRWIGHVMGVDDDLLPRSFSDAEEIDVVARAFRMEPDPDARTLVTALLDDGYRTEFPLPLPPVVANAINGAVHTVTRPVLRTLFESVSTRWVDDDVAAALGLRATPLHNVVVLARPLVRSREVLRAIGVFGSDTRIAQRELRLVTTQLGMDLANPDADRYRGVA</sequence>
<dbReference type="Proteomes" id="UP001200110">
    <property type="component" value="Unassembled WGS sequence"/>
</dbReference>
<dbReference type="InterPro" id="IPR018713">
    <property type="entry name" value="MPAB/Lcp_cat_dom"/>
</dbReference>
<keyword evidence="3" id="KW-1185">Reference proteome</keyword>